<sequence length="151" mass="17584">MIHGVRIKKLLLHADDRGFFTEALKFGEETYADIKQTSYTETYPGVIKAFHWHKRQTDIWCVIRGMAQVVLHDLREESETKGHTEVLHAGDKNYLLISIPPGVAHGYRVLGEDRVGLFYHTTEAYDPQNPDEERISWDDPTINFNWETQNR</sequence>
<keyword evidence="3" id="KW-0167">Capsid protein</keyword>
<evidence type="ECO:0000256" key="1">
    <source>
        <dbReference type="PIRSR" id="PIRSR600888-1"/>
    </source>
</evidence>
<gene>
    <name evidence="3" type="ORF">A3A97_02400</name>
</gene>
<evidence type="ECO:0000313" key="4">
    <source>
        <dbReference type="Proteomes" id="UP000176951"/>
    </source>
</evidence>
<dbReference type="Gene3D" id="2.60.120.10">
    <property type="entry name" value="Jelly Rolls"/>
    <property type="match status" value="1"/>
</dbReference>
<dbReference type="EMBL" id="MHSW01000024">
    <property type="protein sequence ID" value="OHA51283.1"/>
    <property type="molecule type" value="Genomic_DNA"/>
</dbReference>
<evidence type="ECO:0000313" key="3">
    <source>
        <dbReference type="EMBL" id="OHA51283.1"/>
    </source>
</evidence>
<feature type="active site" description="Proton acceptor" evidence="1">
    <location>
        <position position="51"/>
    </location>
</feature>
<dbReference type="PANTHER" id="PTHR21047:SF2">
    <property type="entry name" value="THYMIDINE DIPHOSPHO-4-KETO-RHAMNOSE 3,5-EPIMERASE"/>
    <property type="match status" value="1"/>
</dbReference>
<dbReference type="GO" id="GO:0019305">
    <property type="term" value="P:dTDP-rhamnose biosynthetic process"/>
    <property type="evidence" value="ECO:0007669"/>
    <property type="project" value="TreeGrafter"/>
</dbReference>
<dbReference type="InterPro" id="IPR011051">
    <property type="entry name" value="RmlC_Cupin_sf"/>
</dbReference>
<keyword evidence="3" id="KW-0946">Virion</keyword>
<dbReference type="InterPro" id="IPR000888">
    <property type="entry name" value="RmlC-like"/>
</dbReference>
<dbReference type="Pfam" id="PF00908">
    <property type="entry name" value="dTDP_sugar_isom"/>
    <property type="match status" value="1"/>
</dbReference>
<organism evidence="3 4">
    <name type="scientific">Candidatus Terrybacteria bacterium RIFCSPLOWO2_01_FULL_40_23</name>
    <dbReference type="NCBI Taxonomy" id="1802366"/>
    <lineage>
        <taxon>Bacteria</taxon>
        <taxon>Candidatus Terryibacteriota</taxon>
    </lineage>
</organism>
<feature type="active site" description="Proton donor" evidence="1">
    <location>
        <position position="119"/>
    </location>
</feature>
<protein>
    <submittedName>
        <fullName evidence="3">Spore coat protein</fullName>
    </submittedName>
</protein>
<dbReference type="GO" id="GO:0005829">
    <property type="term" value="C:cytosol"/>
    <property type="evidence" value="ECO:0007669"/>
    <property type="project" value="TreeGrafter"/>
</dbReference>
<proteinExistence type="predicted"/>
<name>A0A1G2PSK9_9BACT</name>
<feature type="site" description="Participates in a stacking interaction with the thymidine ring of dTDP-4-oxo-6-deoxyglucose" evidence="2">
    <location>
        <position position="125"/>
    </location>
</feature>
<dbReference type="AlphaFoldDB" id="A0A1G2PSK9"/>
<dbReference type="PANTHER" id="PTHR21047">
    <property type="entry name" value="DTDP-6-DEOXY-D-GLUCOSE-3,5 EPIMERASE"/>
    <property type="match status" value="1"/>
</dbReference>
<dbReference type="InterPro" id="IPR014710">
    <property type="entry name" value="RmlC-like_jellyroll"/>
</dbReference>
<comment type="caution">
    <text evidence="3">The sequence shown here is derived from an EMBL/GenBank/DDBJ whole genome shotgun (WGS) entry which is preliminary data.</text>
</comment>
<dbReference type="GO" id="GO:0008830">
    <property type="term" value="F:dTDP-4-dehydrorhamnose 3,5-epimerase activity"/>
    <property type="evidence" value="ECO:0007669"/>
    <property type="project" value="InterPro"/>
</dbReference>
<dbReference type="Proteomes" id="UP000176951">
    <property type="component" value="Unassembled WGS sequence"/>
</dbReference>
<accession>A0A1G2PSK9</accession>
<reference evidence="3 4" key="1">
    <citation type="journal article" date="2016" name="Nat. Commun.">
        <title>Thousands of microbial genomes shed light on interconnected biogeochemical processes in an aquifer system.</title>
        <authorList>
            <person name="Anantharaman K."/>
            <person name="Brown C.T."/>
            <person name="Hug L.A."/>
            <person name="Sharon I."/>
            <person name="Castelle C.J."/>
            <person name="Probst A.J."/>
            <person name="Thomas B.C."/>
            <person name="Singh A."/>
            <person name="Wilkins M.J."/>
            <person name="Karaoz U."/>
            <person name="Brodie E.L."/>
            <person name="Williams K.H."/>
            <person name="Hubbard S.S."/>
            <person name="Banfield J.F."/>
        </authorList>
    </citation>
    <scope>NUCLEOTIDE SEQUENCE [LARGE SCALE GENOMIC DNA]</scope>
</reference>
<evidence type="ECO:0000256" key="2">
    <source>
        <dbReference type="PIRSR" id="PIRSR600888-3"/>
    </source>
</evidence>
<dbReference type="SUPFAM" id="SSF51182">
    <property type="entry name" value="RmlC-like cupins"/>
    <property type="match status" value="1"/>
</dbReference>
<dbReference type="GO" id="GO:0000271">
    <property type="term" value="P:polysaccharide biosynthetic process"/>
    <property type="evidence" value="ECO:0007669"/>
    <property type="project" value="TreeGrafter"/>
</dbReference>